<sequence length="215" mass="24506">MQNKSYTASLFIISAPSGAGKSSLIQAYLASQTATPAKVSISHTTRDIRPGEQHGQHYHFIDKAQFEQMIAQNAFIEYAHVYDHYYGTSRKAIEDYLEQGIDIFLDIDWQGARQVRASMPEAKSIFILPPSLPELEKRLIKRGQDSEAIIQKRMKKAQSEMSHYSEYEYLIINDNFEQALHQLSMIIDTEKLKTVKQATRHQPLLAQLLSSSSLD</sequence>
<evidence type="ECO:0000256" key="8">
    <source>
        <dbReference type="ARBA" id="ARBA00022741"/>
    </source>
</evidence>
<evidence type="ECO:0000256" key="6">
    <source>
        <dbReference type="ARBA" id="ARBA00022490"/>
    </source>
</evidence>
<reference evidence="15 16" key="1">
    <citation type="journal article" date="2014" name="Appl. Environ. Microbiol.">
        <title>Genomic features of a bumble bee symbiont reflect its host environment.</title>
        <authorList>
            <person name="Martinson V.G."/>
            <person name="Magoc T."/>
            <person name="Koch H."/>
            <person name="Salzberg S.L."/>
            <person name="Moran N.A."/>
        </authorList>
    </citation>
    <scope>NUCLEOTIDE SEQUENCE [LARGE SCALE GENOMIC DNA]</scope>
    <source>
        <strain evidence="15 16">Bimp</strain>
    </source>
</reference>
<dbReference type="CDD" id="cd00071">
    <property type="entry name" value="GMPK"/>
    <property type="match status" value="1"/>
</dbReference>
<dbReference type="SMART" id="SM00072">
    <property type="entry name" value="GuKc"/>
    <property type="match status" value="1"/>
</dbReference>
<dbReference type="GO" id="GO:0005524">
    <property type="term" value="F:ATP binding"/>
    <property type="evidence" value="ECO:0007669"/>
    <property type="project" value="UniProtKB-UniRule"/>
</dbReference>
<keyword evidence="6 13" id="KW-0963">Cytoplasm</keyword>
<dbReference type="HAMAP" id="MF_00328">
    <property type="entry name" value="Guanylate_kinase"/>
    <property type="match status" value="1"/>
</dbReference>
<dbReference type="InterPro" id="IPR008145">
    <property type="entry name" value="GK/Ca_channel_bsu"/>
</dbReference>
<keyword evidence="7 13" id="KW-0808">Transferase</keyword>
<proteinExistence type="inferred from homology"/>
<dbReference type="PANTHER" id="PTHR23117">
    <property type="entry name" value="GUANYLATE KINASE-RELATED"/>
    <property type="match status" value="1"/>
</dbReference>
<evidence type="ECO:0000313" key="15">
    <source>
        <dbReference type="EMBL" id="TEA27162.1"/>
    </source>
</evidence>
<dbReference type="InterPro" id="IPR008144">
    <property type="entry name" value="Guanylate_kin-like_dom"/>
</dbReference>
<keyword evidence="8 13" id="KW-0547">Nucleotide-binding</keyword>
<evidence type="ECO:0000256" key="13">
    <source>
        <dbReference type="HAMAP-Rule" id="MF_00328"/>
    </source>
</evidence>
<dbReference type="EC" id="2.7.4.8" evidence="4 13"/>
<dbReference type="InterPro" id="IPR027417">
    <property type="entry name" value="P-loop_NTPase"/>
</dbReference>
<comment type="similarity">
    <text evidence="3 13">Belongs to the guanylate kinase family.</text>
</comment>
<comment type="caution">
    <text evidence="15">The sequence shown here is derived from an EMBL/GenBank/DDBJ whole genome shotgun (WGS) entry which is preliminary data.</text>
</comment>
<comment type="catalytic activity">
    <reaction evidence="12 13">
        <text>GMP + ATP = GDP + ADP</text>
        <dbReference type="Rhea" id="RHEA:20780"/>
        <dbReference type="ChEBI" id="CHEBI:30616"/>
        <dbReference type="ChEBI" id="CHEBI:58115"/>
        <dbReference type="ChEBI" id="CHEBI:58189"/>
        <dbReference type="ChEBI" id="CHEBI:456216"/>
        <dbReference type="EC" id="2.7.4.8"/>
    </reaction>
</comment>
<dbReference type="SUPFAM" id="SSF52540">
    <property type="entry name" value="P-loop containing nucleoside triphosphate hydrolases"/>
    <property type="match status" value="1"/>
</dbReference>
<feature type="binding site" evidence="13">
    <location>
        <begin position="15"/>
        <end position="22"/>
    </location>
    <ligand>
        <name>ATP</name>
        <dbReference type="ChEBI" id="CHEBI:30616"/>
    </ligand>
</feature>
<dbReference type="NCBIfam" id="TIGR03263">
    <property type="entry name" value="guanyl_kin"/>
    <property type="match status" value="1"/>
</dbReference>
<evidence type="ECO:0000256" key="10">
    <source>
        <dbReference type="ARBA" id="ARBA00022840"/>
    </source>
</evidence>
<evidence type="ECO:0000256" key="5">
    <source>
        <dbReference type="ARBA" id="ARBA00016296"/>
    </source>
</evidence>
<dbReference type="PANTHER" id="PTHR23117:SF13">
    <property type="entry name" value="GUANYLATE KINASE"/>
    <property type="match status" value="1"/>
</dbReference>
<dbReference type="Gene3D" id="3.30.63.10">
    <property type="entry name" value="Guanylate Kinase phosphate binding domain"/>
    <property type="match status" value="1"/>
</dbReference>
<protein>
    <recommendedName>
        <fullName evidence="5 13">Guanylate kinase</fullName>
        <ecNumber evidence="4 13">2.7.4.8</ecNumber>
    </recommendedName>
    <alternativeName>
        <fullName evidence="11 13">GMP kinase</fullName>
    </alternativeName>
</protein>
<dbReference type="AlphaFoldDB" id="A0AB94ICL9"/>
<evidence type="ECO:0000256" key="12">
    <source>
        <dbReference type="ARBA" id="ARBA00048594"/>
    </source>
</evidence>
<evidence type="ECO:0000256" key="2">
    <source>
        <dbReference type="ARBA" id="ARBA00004496"/>
    </source>
</evidence>
<accession>A0AB94ICL9</accession>
<dbReference type="GO" id="GO:0005829">
    <property type="term" value="C:cytosol"/>
    <property type="evidence" value="ECO:0007669"/>
    <property type="project" value="TreeGrafter"/>
</dbReference>
<keyword evidence="16" id="KW-1185">Reference proteome</keyword>
<dbReference type="InterPro" id="IPR017665">
    <property type="entry name" value="Guanylate_kinase"/>
</dbReference>
<gene>
    <name evidence="13" type="primary">gmk</name>
    <name evidence="15" type="ORF">O970_05050</name>
</gene>
<dbReference type="RefSeq" id="WP_024496057.1">
    <property type="nucleotide sequence ID" value="NZ_AWGA01000053.1"/>
</dbReference>
<dbReference type="Pfam" id="PF00625">
    <property type="entry name" value="Guanylate_kin"/>
    <property type="match status" value="1"/>
</dbReference>
<evidence type="ECO:0000256" key="7">
    <source>
        <dbReference type="ARBA" id="ARBA00022679"/>
    </source>
</evidence>
<dbReference type="PROSITE" id="PS50052">
    <property type="entry name" value="GUANYLATE_KINASE_2"/>
    <property type="match status" value="1"/>
</dbReference>
<evidence type="ECO:0000256" key="4">
    <source>
        <dbReference type="ARBA" id="ARBA00012961"/>
    </source>
</evidence>
<comment type="function">
    <text evidence="1 13">Essential for recycling GMP and indirectly, cGMP.</text>
</comment>
<dbReference type="InterPro" id="IPR020590">
    <property type="entry name" value="Guanylate_kinase_CS"/>
</dbReference>
<evidence type="ECO:0000256" key="9">
    <source>
        <dbReference type="ARBA" id="ARBA00022777"/>
    </source>
</evidence>
<name>A0AB94ICL9_9GAMM</name>
<evidence type="ECO:0000313" key="16">
    <source>
        <dbReference type="Proteomes" id="UP000506160"/>
    </source>
</evidence>
<evidence type="ECO:0000256" key="3">
    <source>
        <dbReference type="ARBA" id="ARBA00005790"/>
    </source>
</evidence>
<keyword evidence="9 13" id="KW-0418">Kinase</keyword>
<evidence type="ECO:0000259" key="14">
    <source>
        <dbReference type="PROSITE" id="PS50052"/>
    </source>
</evidence>
<evidence type="ECO:0000256" key="1">
    <source>
        <dbReference type="ARBA" id="ARBA00003531"/>
    </source>
</evidence>
<dbReference type="FunFam" id="3.40.50.300:FF:000855">
    <property type="entry name" value="Guanylate kinase"/>
    <property type="match status" value="1"/>
</dbReference>
<dbReference type="FunFam" id="3.30.63.10:FF:000002">
    <property type="entry name" value="Guanylate kinase 1"/>
    <property type="match status" value="1"/>
</dbReference>
<dbReference type="GO" id="GO:0004385">
    <property type="term" value="F:GMP kinase activity"/>
    <property type="evidence" value="ECO:0007669"/>
    <property type="project" value="UniProtKB-UniRule"/>
</dbReference>
<comment type="subcellular location">
    <subcellularLocation>
        <location evidence="2 13">Cytoplasm</location>
    </subcellularLocation>
</comment>
<dbReference type="Proteomes" id="UP000506160">
    <property type="component" value="Unassembled WGS sequence"/>
</dbReference>
<keyword evidence="10 13" id="KW-0067">ATP-binding</keyword>
<dbReference type="Gene3D" id="3.40.50.300">
    <property type="entry name" value="P-loop containing nucleotide triphosphate hydrolases"/>
    <property type="match status" value="1"/>
</dbReference>
<dbReference type="EMBL" id="AWGA01000053">
    <property type="protein sequence ID" value="TEA27162.1"/>
    <property type="molecule type" value="Genomic_DNA"/>
</dbReference>
<dbReference type="PROSITE" id="PS00856">
    <property type="entry name" value="GUANYLATE_KINASE_1"/>
    <property type="match status" value="1"/>
</dbReference>
<evidence type="ECO:0000256" key="11">
    <source>
        <dbReference type="ARBA" id="ARBA00030128"/>
    </source>
</evidence>
<organism evidence="15 16">
    <name type="scientific">Candidatus Schmidhempelia bombi str. Bimp</name>
    <dbReference type="NCBI Taxonomy" id="1387197"/>
    <lineage>
        <taxon>Bacteria</taxon>
        <taxon>Pseudomonadati</taxon>
        <taxon>Pseudomonadota</taxon>
        <taxon>Gammaproteobacteria</taxon>
        <taxon>Orbales</taxon>
        <taxon>Orbaceae</taxon>
        <taxon>Candidatus Schmidhempelia</taxon>
    </lineage>
</organism>
<feature type="domain" description="Guanylate kinase-like" evidence="14">
    <location>
        <begin position="8"/>
        <end position="188"/>
    </location>
</feature>